<name>A0A366DKS9_9NOCA</name>
<sequence length="273" mass="29265">MPPTIAPPHPFDTATALTAREPGVLLGRTTAAYANMVGPFGGITAATLLRAVLDHPERIGDPVALTVNYAAPIADGEFEVRARPARTNRSTQHWTLKLGRDGEVSTTATAVFGVRKPGWSDAERTAPDVPPAESLPVQQFPEAIAWIHNYEMRFAEGGPEGMATGEPANSRTAVWVRDVPHRPLDFPALASLADIFLPRIMMRLGRMVPAGTVSLTVHFHADAEILAAQGDRPVLGVARASHFGGGYFDQSAELWGADGTLLATSHQMVYFKA</sequence>
<dbReference type="InterPro" id="IPR029069">
    <property type="entry name" value="HotDog_dom_sf"/>
</dbReference>
<comment type="caution">
    <text evidence="3">The sequence shown here is derived from an EMBL/GenBank/DDBJ whole genome shotgun (WGS) entry which is preliminary data.</text>
</comment>
<reference evidence="3 4" key="1">
    <citation type="submission" date="2018-06" db="EMBL/GenBank/DDBJ databases">
        <title>Genomic Encyclopedia of Type Strains, Phase IV (KMG-IV): sequencing the most valuable type-strain genomes for metagenomic binning, comparative biology and taxonomic classification.</title>
        <authorList>
            <person name="Goeker M."/>
        </authorList>
    </citation>
    <scope>NUCLEOTIDE SEQUENCE [LARGE SCALE GENOMIC DNA]</scope>
    <source>
        <strain evidence="3 4">DSM 44599</strain>
    </source>
</reference>
<dbReference type="Gene3D" id="2.40.160.210">
    <property type="entry name" value="Acyl-CoA thioesterase, double hotdog domain"/>
    <property type="match status" value="1"/>
</dbReference>
<dbReference type="RefSeq" id="WP_067505799.1">
    <property type="nucleotide sequence ID" value="NZ_QNRE01000005.1"/>
</dbReference>
<dbReference type="InterPro" id="IPR052389">
    <property type="entry name" value="Sec_Metab_Biosynth-Assoc"/>
</dbReference>
<evidence type="ECO:0000259" key="1">
    <source>
        <dbReference type="Pfam" id="PF13622"/>
    </source>
</evidence>
<accession>A0A366DKS9</accession>
<evidence type="ECO:0000313" key="4">
    <source>
        <dbReference type="Proteomes" id="UP000252586"/>
    </source>
</evidence>
<dbReference type="PANTHER" id="PTHR38110:SF1">
    <property type="entry name" value="THIOESTERASE DOMAIN-CONTAINING PROTEIN"/>
    <property type="match status" value="1"/>
</dbReference>
<feature type="domain" description="Acyl-CoA thioesterase-like N-terminal HotDog" evidence="1">
    <location>
        <begin position="34"/>
        <end position="113"/>
    </location>
</feature>
<organism evidence="3 4">
    <name type="scientific">Nocardia puris</name>
    <dbReference type="NCBI Taxonomy" id="208602"/>
    <lineage>
        <taxon>Bacteria</taxon>
        <taxon>Bacillati</taxon>
        <taxon>Actinomycetota</taxon>
        <taxon>Actinomycetes</taxon>
        <taxon>Mycobacteriales</taxon>
        <taxon>Nocardiaceae</taxon>
        <taxon>Nocardia</taxon>
    </lineage>
</organism>
<dbReference type="Proteomes" id="UP000252586">
    <property type="component" value="Unassembled WGS sequence"/>
</dbReference>
<dbReference type="Pfam" id="PF20789">
    <property type="entry name" value="4HBT_3C"/>
    <property type="match status" value="1"/>
</dbReference>
<dbReference type="InterPro" id="IPR042171">
    <property type="entry name" value="Acyl-CoA_hotdog"/>
</dbReference>
<feature type="domain" description="Acyl-CoA thioesterase-like C-terminal" evidence="2">
    <location>
        <begin position="134"/>
        <end position="270"/>
    </location>
</feature>
<dbReference type="InterPro" id="IPR049450">
    <property type="entry name" value="ACOT8-like_C"/>
</dbReference>
<dbReference type="SUPFAM" id="SSF54637">
    <property type="entry name" value="Thioesterase/thiol ester dehydrase-isomerase"/>
    <property type="match status" value="2"/>
</dbReference>
<dbReference type="EMBL" id="QNRE01000005">
    <property type="protein sequence ID" value="RBO90646.1"/>
    <property type="molecule type" value="Genomic_DNA"/>
</dbReference>
<evidence type="ECO:0000259" key="2">
    <source>
        <dbReference type="Pfam" id="PF20789"/>
    </source>
</evidence>
<gene>
    <name evidence="3" type="ORF">DFR74_10548</name>
</gene>
<dbReference type="InterPro" id="IPR049449">
    <property type="entry name" value="TesB_ACOT8-like_N"/>
</dbReference>
<dbReference type="OrthoDB" id="4370297at2"/>
<dbReference type="AlphaFoldDB" id="A0A366DKS9"/>
<evidence type="ECO:0000313" key="3">
    <source>
        <dbReference type="EMBL" id="RBO90646.1"/>
    </source>
</evidence>
<keyword evidence="4" id="KW-1185">Reference proteome</keyword>
<proteinExistence type="predicted"/>
<protein>
    <submittedName>
        <fullName evidence="3">Acyl-CoA thioesterase</fullName>
    </submittedName>
</protein>
<dbReference type="Pfam" id="PF13622">
    <property type="entry name" value="4HBT_3"/>
    <property type="match status" value="1"/>
</dbReference>
<dbReference type="PANTHER" id="PTHR38110">
    <property type="entry name" value="CHROMOSOME 23, WHOLE GENOME SHOTGUN SEQUENCE"/>
    <property type="match status" value="1"/>
</dbReference>